<comment type="caution">
    <text evidence="2">The sequence shown here is derived from an EMBL/GenBank/DDBJ whole genome shotgun (WGS) entry which is preliminary data.</text>
</comment>
<feature type="region of interest" description="Disordered" evidence="1">
    <location>
        <begin position="50"/>
        <end position="85"/>
    </location>
</feature>
<sequence>MTPQTYSEFFFSGLRVMADMPHIQTVLGPEQAAPNALKASARYNVLRGLARRRRRRRTRPSPSPAPFMTYEAEKAPPPTSSRKQRRASIIDLPARLLGRMLQSMPDAWSLPGAASDRTRHAETEVYLSRASTSSYKIADPFGTSPCSSSFFTVDYAEEALPPVANANAAVPPRRIPNQRRRSVFEPIQHLRLPIPRTRRHSTQSLPAPATVPVTVSVARPSRPSRALQASLQIQTDRDRVRLRPRVLDEEDVLSSTWSADSDLEHDGAPDPVGSMDWRQFHADLLREEL</sequence>
<proteinExistence type="predicted"/>
<dbReference type="AlphaFoldDB" id="A0AAD6XYY2"/>
<reference evidence="2" key="1">
    <citation type="submission" date="2023-03" db="EMBL/GenBank/DDBJ databases">
        <title>Massive genome expansion in bonnet fungi (Mycena s.s.) driven by repeated elements and novel gene families across ecological guilds.</title>
        <authorList>
            <consortium name="Lawrence Berkeley National Laboratory"/>
            <person name="Harder C.B."/>
            <person name="Miyauchi S."/>
            <person name="Viragh M."/>
            <person name="Kuo A."/>
            <person name="Thoen E."/>
            <person name="Andreopoulos B."/>
            <person name="Lu D."/>
            <person name="Skrede I."/>
            <person name="Drula E."/>
            <person name="Henrissat B."/>
            <person name="Morin E."/>
            <person name="Kohler A."/>
            <person name="Barry K."/>
            <person name="LaButti K."/>
            <person name="Morin E."/>
            <person name="Salamov A."/>
            <person name="Lipzen A."/>
            <person name="Mereny Z."/>
            <person name="Hegedus B."/>
            <person name="Baldrian P."/>
            <person name="Stursova M."/>
            <person name="Weitz H."/>
            <person name="Taylor A."/>
            <person name="Grigoriev I.V."/>
            <person name="Nagy L.G."/>
            <person name="Martin F."/>
            <person name="Kauserud H."/>
        </authorList>
    </citation>
    <scope>NUCLEOTIDE SEQUENCE</scope>
    <source>
        <strain evidence="2">9144</strain>
    </source>
</reference>
<dbReference type="Proteomes" id="UP001219525">
    <property type="component" value="Unassembled WGS sequence"/>
</dbReference>
<keyword evidence="3" id="KW-1185">Reference proteome</keyword>
<dbReference type="EMBL" id="JARJCW010000134">
    <property type="protein sequence ID" value="KAJ7191340.1"/>
    <property type="molecule type" value="Genomic_DNA"/>
</dbReference>
<protein>
    <submittedName>
        <fullName evidence="2">Uncharacterized protein</fullName>
    </submittedName>
</protein>
<gene>
    <name evidence="2" type="ORF">GGX14DRAFT_407277</name>
</gene>
<accession>A0AAD6XYY2</accession>
<evidence type="ECO:0000313" key="3">
    <source>
        <dbReference type="Proteomes" id="UP001219525"/>
    </source>
</evidence>
<organism evidence="2 3">
    <name type="scientific">Mycena pura</name>
    <dbReference type="NCBI Taxonomy" id="153505"/>
    <lineage>
        <taxon>Eukaryota</taxon>
        <taxon>Fungi</taxon>
        <taxon>Dikarya</taxon>
        <taxon>Basidiomycota</taxon>
        <taxon>Agaricomycotina</taxon>
        <taxon>Agaricomycetes</taxon>
        <taxon>Agaricomycetidae</taxon>
        <taxon>Agaricales</taxon>
        <taxon>Marasmiineae</taxon>
        <taxon>Mycenaceae</taxon>
        <taxon>Mycena</taxon>
    </lineage>
</organism>
<evidence type="ECO:0000256" key="1">
    <source>
        <dbReference type="SAM" id="MobiDB-lite"/>
    </source>
</evidence>
<evidence type="ECO:0000313" key="2">
    <source>
        <dbReference type="EMBL" id="KAJ7191340.1"/>
    </source>
</evidence>
<name>A0AAD6XYY2_9AGAR</name>
<feature type="region of interest" description="Disordered" evidence="1">
    <location>
        <begin position="251"/>
        <end position="275"/>
    </location>
</feature>
<feature type="compositionally biased region" description="Basic residues" evidence="1">
    <location>
        <begin position="50"/>
        <end position="59"/>
    </location>
</feature>